<keyword evidence="1" id="KW-0472">Membrane</keyword>
<evidence type="ECO:0000256" key="1">
    <source>
        <dbReference type="SAM" id="Phobius"/>
    </source>
</evidence>
<evidence type="ECO:0000313" key="2">
    <source>
        <dbReference type="EMBL" id="EDO11154.1"/>
    </source>
</evidence>
<sequence length="39" mass="4524">MGYFSLQTPLSRKLLFFVRPVLCGTIYVVCFNMQSLFFG</sequence>
<reference evidence="2 3" key="1">
    <citation type="submission" date="2007-03" db="EMBL/GenBank/DDBJ databases">
        <authorList>
            <person name="Fulton L."/>
            <person name="Clifton S."/>
            <person name="Fulton B."/>
            <person name="Xu J."/>
            <person name="Minx P."/>
            <person name="Pepin K.H."/>
            <person name="Johnson M."/>
            <person name="Thiruvilangam P."/>
            <person name="Bhonagiri V."/>
            <person name="Nash W.E."/>
            <person name="Mardis E.R."/>
            <person name="Wilson R.K."/>
        </authorList>
    </citation>
    <scope>NUCLEOTIDE SEQUENCE [LARGE SCALE GENOMIC DNA]</scope>
    <source>
        <strain evidence="3">ATCC 8483 / DSM 1896 / JCM 5824 / BCRC 10623 / CCUG 4943 / NCTC 11153</strain>
    </source>
</reference>
<feature type="transmembrane region" description="Helical" evidence="1">
    <location>
        <begin position="16"/>
        <end position="38"/>
    </location>
</feature>
<dbReference type="EMBL" id="AAXF02000050">
    <property type="protein sequence ID" value="EDO11154.1"/>
    <property type="molecule type" value="Genomic_DNA"/>
</dbReference>
<protein>
    <submittedName>
        <fullName evidence="2">Uncharacterized protein</fullName>
    </submittedName>
</protein>
<dbReference type="Proteomes" id="UP000005475">
    <property type="component" value="Unassembled WGS sequence"/>
</dbReference>
<keyword evidence="1" id="KW-0812">Transmembrane</keyword>
<dbReference type="AlphaFoldDB" id="A0AAN3A6Y5"/>
<comment type="caution">
    <text evidence="2">The sequence shown here is derived from an EMBL/GenBank/DDBJ whole genome shotgun (WGS) entry which is preliminary data.</text>
</comment>
<proteinExistence type="predicted"/>
<keyword evidence="1" id="KW-1133">Transmembrane helix</keyword>
<gene>
    <name evidence="2" type="ORF">BACOVA_03056</name>
</gene>
<organism evidence="2 3">
    <name type="scientific">Bacteroides ovatus (strain ATCC 8483 / DSM 1896 / JCM 5824 / BCRC 10623 / CCUG 4943 / NCTC 11153)</name>
    <dbReference type="NCBI Taxonomy" id="411476"/>
    <lineage>
        <taxon>Bacteria</taxon>
        <taxon>Pseudomonadati</taxon>
        <taxon>Bacteroidota</taxon>
        <taxon>Bacteroidia</taxon>
        <taxon>Bacteroidales</taxon>
        <taxon>Bacteroidaceae</taxon>
        <taxon>Bacteroides</taxon>
    </lineage>
</organism>
<name>A0AAN3A6Y5_BACO1</name>
<accession>A0AAN3A6Y5</accession>
<evidence type="ECO:0000313" key="3">
    <source>
        <dbReference type="Proteomes" id="UP000005475"/>
    </source>
</evidence>
<reference evidence="3" key="2">
    <citation type="submission" date="2007-04" db="EMBL/GenBank/DDBJ databases">
        <title>Draft genome sequence of Bacteroides ovatus (ATCC 8483).</title>
        <authorList>
            <person name="Sudarsanam P."/>
            <person name="Ley R."/>
            <person name="Guruge J."/>
            <person name="Turnbaugh P.J."/>
            <person name="Mahowald M."/>
            <person name="Liep D."/>
            <person name="Gordon J."/>
        </authorList>
    </citation>
    <scope>NUCLEOTIDE SEQUENCE [LARGE SCALE GENOMIC DNA]</scope>
    <source>
        <strain evidence="3">ATCC 8483 / DSM 1896 / JCM 5824 / BCRC 10623 / CCUG 4943 / NCTC 11153</strain>
    </source>
</reference>